<dbReference type="Proteomes" id="UP000515312">
    <property type="component" value="Chromosome"/>
</dbReference>
<keyword evidence="2" id="KW-1185">Reference proteome</keyword>
<organism evidence="1 2">
    <name type="scientific">Alloacidobacterium dinghuense</name>
    <dbReference type="NCBI Taxonomy" id="2763107"/>
    <lineage>
        <taxon>Bacteria</taxon>
        <taxon>Pseudomonadati</taxon>
        <taxon>Acidobacteriota</taxon>
        <taxon>Terriglobia</taxon>
        <taxon>Terriglobales</taxon>
        <taxon>Acidobacteriaceae</taxon>
        <taxon>Alloacidobacterium</taxon>
    </lineage>
</organism>
<protein>
    <submittedName>
        <fullName evidence="1">Uncharacterized protein</fullName>
    </submittedName>
</protein>
<gene>
    <name evidence="1" type="ORF">H7849_18460</name>
</gene>
<accession>A0A7G8BEV0</accession>
<proteinExistence type="predicted"/>
<evidence type="ECO:0000313" key="2">
    <source>
        <dbReference type="Proteomes" id="UP000515312"/>
    </source>
</evidence>
<dbReference type="EMBL" id="CP060394">
    <property type="protein sequence ID" value="QNI31070.1"/>
    <property type="molecule type" value="Genomic_DNA"/>
</dbReference>
<sequence>MPARQSATFYECQHVRPSGKKCRAIAIRDHRFCYFHLQSRRGYSAITPAAAVANGATAPAPQSATITLPMLEDRTAVQIVLTDVLRALAANQIDCKRASLLLYGLQIASSNCSRLDEIGYLHPVHSLELTPEGEEVGPLVETD</sequence>
<evidence type="ECO:0000313" key="1">
    <source>
        <dbReference type="EMBL" id="QNI31070.1"/>
    </source>
</evidence>
<dbReference type="AlphaFoldDB" id="A0A7G8BEV0"/>
<reference evidence="1 2" key="1">
    <citation type="submission" date="2020-08" db="EMBL/GenBank/DDBJ databases">
        <title>Edaphobacter telluris sp. nov. and Acidobacterium dinghuensis sp. nov., two acidobacteria isolated from forest soil.</title>
        <authorList>
            <person name="Fu J."/>
            <person name="Qiu L."/>
        </authorList>
    </citation>
    <scope>NUCLEOTIDE SEQUENCE [LARGE SCALE GENOMIC DNA]</scope>
    <source>
        <strain evidence="1">4Y35</strain>
    </source>
</reference>
<dbReference type="KEGG" id="adin:H7849_18460"/>
<name>A0A7G8BEV0_9BACT</name>
<dbReference type="RefSeq" id="WP_186741414.1">
    <property type="nucleotide sequence ID" value="NZ_CP060394.1"/>
</dbReference>